<feature type="region of interest" description="Disordered" evidence="1">
    <location>
        <begin position="564"/>
        <end position="593"/>
    </location>
</feature>
<dbReference type="Proteomes" id="UP000316759">
    <property type="component" value="Unassembled WGS sequence"/>
</dbReference>
<dbReference type="Gene3D" id="1.20.1070.10">
    <property type="entry name" value="Rhodopsin 7-helix transmembrane proteins"/>
    <property type="match status" value="1"/>
</dbReference>
<organism evidence="3 4">
    <name type="scientific">Fasciola gigantica</name>
    <name type="common">Giant liver fluke</name>
    <dbReference type="NCBI Taxonomy" id="46835"/>
    <lineage>
        <taxon>Eukaryota</taxon>
        <taxon>Metazoa</taxon>
        <taxon>Spiralia</taxon>
        <taxon>Lophotrochozoa</taxon>
        <taxon>Platyhelminthes</taxon>
        <taxon>Trematoda</taxon>
        <taxon>Digenea</taxon>
        <taxon>Plagiorchiida</taxon>
        <taxon>Echinostomata</taxon>
        <taxon>Echinostomatoidea</taxon>
        <taxon>Fasciolidae</taxon>
        <taxon>Fasciola</taxon>
    </lineage>
</organism>
<feature type="compositionally biased region" description="Polar residues" evidence="1">
    <location>
        <begin position="571"/>
        <end position="593"/>
    </location>
</feature>
<name>A0A504YZ81_FASGI</name>
<keyword evidence="2" id="KW-0812">Transmembrane</keyword>
<accession>A0A504YZ81</accession>
<comment type="caution">
    <text evidence="3">The sequence shown here is derived from an EMBL/GenBank/DDBJ whole genome shotgun (WGS) entry which is preliminary data.</text>
</comment>
<evidence type="ECO:0008006" key="5">
    <source>
        <dbReference type="Google" id="ProtNLM"/>
    </source>
</evidence>
<protein>
    <recommendedName>
        <fullName evidence="5">G-protein coupled receptors family 1 profile domain-containing protein</fullName>
    </recommendedName>
</protein>
<gene>
    <name evidence="3" type="ORF">FGIG_05236</name>
</gene>
<dbReference type="SUPFAM" id="SSF81321">
    <property type="entry name" value="Family A G protein-coupled receptor-like"/>
    <property type="match status" value="1"/>
</dbReference>
<dbReference type="AlphaFoldDB" id="A0A504YZ81"/>
<reference evidence="3 4" key="1">
    <citation type="submission" date="2019-04" db="EMBL/GenBank/DDBJ databases">
        <title>Annotation for the trematode Fasciola gigantica.</title>
        <authorList>
            <person name="Choi Y.-J."/>
        </authorList>
    </citation>
    <scope>NUCLEOTIDE SEQUENCE [LARGE SCALE GENOMIC DNA]</scope>
    <source>
        <strain evidence="3">Uganda_cow_1</strain>
    </source>
</reference>
<evidence type="ECO:0000256" key="1">
    <source>
        <dbReference type="SAM" id="MobiDB-lite"/>
    </source>
</evidence>
<keyword evidence="4" id="KW-1185">Reference proteome</keyword>
<proteinExistence type="predicted"/>
<dbReference type="EMBL" id="SUNJ01001450">
    <property type="protein sequence ID" value="TPP66743.1"/>
    <property type="molecule type" value="Genomic_DNA"/>
</dbReference>
<keyword evidence="2" id="KW-1133">Transmembrane helix</keyword>
<evidence type="ECO:0000313" key="4">
    <source>
        <dbReference type="Proteomes" id="UP000316759"/>
    </source>
</evidence>
<feature type="transmembrane region" description="Helical" evidence="2">
    <location>
        <begin position="291"/>
        <end position="309"/>
    </location>
</feature>
<feature type="transmembrane region" description="Helical" evidence="2">
    <location>
        <begin position="100"/>
        <end position="121"/>
    </location>
</feature>
<sequence>MLIKYTENISSLLHPSQLMILGFDVIDNTTPVDAEFTKYPSQFINLDRDKPKGVTVVQTLTDGQPITGTFLGPINVREFVLTEHGISVAVVESHRLPLDAVARIILPFLLLIACLCNLFILKAAYKLSRRRLPLAIYLVYIATLDQIDLFARGTDYLVEAYGGIRLFTAVQFIDRSACQLLTMIHSGLRHLHASLLVGFAIDTLRFTCCPSAYAAVYRREWTRNVLILSAVLAITIDSQFLWTFDLSLLHTKTLHKRVVRKACECGFSTTTTLSPLFLNVIWPLIDHMWTEIIPFAACGFLGTSTLLILRLRRRCQISVSGRSTLPYVGKIHRSQTTRDMTTDGAMDFAGYFKAAVYRWFDGHTIHEAPKAYGLMIITDCLFIVPRAIYYLTKYAMFSNFDLNRDGLQFSSEDEQSEHPNLVAILNAIRRADRLRPYEVPLEGVEAVIRYLSCVHVICRSAVLIHNMTALRKQIVVHWRRIQRMLHWSKRHSITSSRVTCLQVNERSTGSKLSPKTTESIHLDQSTIRKAGSKLGINGNGNIKTGLKEKCIRGDEIGTGITRSETREGESANLSTHTMNVSDRTEQVSSSRSVITKPRALLRNATNHVSKSFSRSVIVTKSNADCGKPRNLVNISKPTKQLYSL</sequence>
<feature type="transmembrane region" description="Helical" evidence="2">
    <location>
        <begin position="225"/>
        <end position="244"/>
    </location>
</feature>
<evidence type="ECO:0000256" key="2">
    <source>
        <dbReference type="SAM" id="Phobius"/>
    </source>
</evidence>
<evidence type="ECO:0000313" key="3">
    <source>
        <dbReference type="EMBL" id="TPP66743.1"/>
    </source>
</evidence>
<dbReference type="OrthoDB" id="6263941at2759"/>
<keyword evidence="2" id="KW-0472">Membrane</keyword>